<dbReference type="InterPro" id="IPR024047">
    <property type="entry name" value="MM3350-like_sf"/>
</dbReference>
<dbReference type="SUPFAM" id="SSF159941">
    <property type="entry name" value="MM3350-like"/>
    <property type="match status" value="1"/>
</dbReference>
<dbReference type="Proteomes" id="UP000594979">
    <property type="component" value="Chromosome"/>
</dbReference>
<evidence type="ECO:0000313" key="3">
    <source>
        <dbReference type="EMBL" id="QPS34164.1"/>
    </source>
</evidence>
<evidence type="ECO:0000256" key="1">
    <source>
        <dbReference type="SAM" id="MobiDB-lite"/>
    </source>
</evidence>
<feature type="region of interest" description="Disordered" evidence="1">
    <location>
        <begin position="153"/>
        <end position="187"/>
    </location>
</feature>
<sequence>MARTWLSVAVELLGGRGHELWPPPGRTFAVGPAHTFDDLADAINTAFARWDRGHLSLFDLADGNIVTDVESGIELADSTAGPTSRAFDSARAKVTKLLKPGDVCRFTFDLGDRWVHQCTVHSPKIDPAITLGIVPAAPLPYWGWGTIPDQYGRRTADDDGSGKVRERPNHRHPMLDFAWPHHEDRPR</sequence>
<gene>
    <name evidence="3" type="ORF">I6G59_02190</name>
</gene>
<dbReference type="Pfam" id="PF07929">
    <property type="entry name" value="PRiA4_ORF3"/>
    <property type="match status" value="1"/>
</dbReference>
<evidence type="ECO:0000313" key="4">
    <source>
        <dbReference type="Proteomes" id="UP000594979"/>
    </source>
</evidence>
<dbReference type="RefSeq" id="WP_063249654.1">
    <property type="nucleotide sequence ID" value="NZ_CBDRLP010000006.1"/>
</dbReference>
<proteinExistence type="predicted"/>
<evidence type="ECO:0000259" key="2">
    <source>
        <dbReference type="Pfam" id="PF07929"/>
    </source>
</evidence>
<dbReference type="Gene3D" id="3.10.290.30">
    <property type="entry name" value="MM3350-like"/>
    <property type="match status" value="1"/>
</dbReference>
<reference evidence="3 4" key="1">
    <citation type="submission" date="2020-12" db="EMBL/GenBank/DDBJ databases">
        <title>FDA dAtabase for Regulatory Grade micrObial Sequences (FDA-ARGOS): Supporting development and validation of Infectious Disease Dx tests.</title>
        <authorList>
            <person name="Sproer C."/>
            <person name="Gronow S."/>
            <person name="Severitt S."/>
            <person name="Schroder I."/>
            <person name="Tallon L."/>
            <person name="Sadzewicz L."/>
            <person name="Zhao X."/>
            <person name="Boylan J."/>
            <person name="Ott S."/>
            <person name="Bowen H."/>
            <person name="Vavikolanu K."/>
            <person name="Mehta A."/>
            <person name="Aluvathingal J."/>
            <person name="Nadendla S."/>
            <person name="Lowell S."/>
            <person name="Myers T."/>
            <person name="Yan Y."/>
            <person name="Sichtig H."/>
        </authorList>
    </citation>
    <scope>NUCLEOTIDE SEQUENCE [LARGE SCALE GENOMIC DNA]</scope>
    <source>
        <strain evidence="3 4">FDAARGOS_902</strain>
    </source>
</reference>
<dbReference type="EMBL" id="CP065682">
    <property type="protein sequence ID" value="QPS34164.1"/>
    <property type="molecule type" value="Genomic_DNA"/>
</dbReference>
<dbReference type="InterPro" id="IPR012912">
    <property type="entry name" value="Plasmid_pRiA4b_Orf3-like"/>
</dbReference>
<organism evidence="3 4">
    <name type="scientific">Brevibacterium casei</name>
    <dbReference type="NCBI Taxonomy" id="33889"/>
    <lineage>
        <taxon>Bacteria</taxon>
        <taxon>Bacillati</taxon>
        <taxon>Actinomycetota</taxon>
        <taxon>Actinomycetes</taxon>
        <taxon>Micrococcales</taxon>
        <taxon>Brevibacteriaceae</taxon>
        <taxon>Brevibacterium</taxon>
    </lineage>
</organism>
<accession>A0A7T9TMM7</accession>
<feature type="domain" description="Plasmid pRiA4b Orf3-like" evidence="2">
    <location>
        <begin position="26"/>
        <end position="121"/>
    </location>
</feature>
<dbReference type="AlphaFoldDB" id="A0A7T9TMM7"/>
<name>A0A7T9TMM7_9MICO</name>
<protein>
    <recommendedName>
        <fullName evidence="2">Plasmid pRiA4b Orf3-like domain-containing protein</fullName>
    </recommendedName>
</protein>
<dbReference type="KEGG" id="bcau:I6G59_02190"/>
<feature type="compositionally biased region" description="Basic and acidic residues" evidence="1">
    <location>
        <begin position="153"/>
        <end position="167"/>
    </location>
</feature>